<keyword evidence="3 6" id="KW-0812">Transmembrane</keyword>
<evidence type="ECO:0000256" key="4">
    <source>
        <dbReference type="ARBA" id="ARBA00022989"/>
    </source>
</evidence>
<comment type="subcellular location">
    <subcellularLocation>
        <location evidence="1">Membrane</location>
        <topology evidence="1">Single-pass membrane protein</topology>
    </subcellularLocation>
</comment>
<dbReference type="Gene3D" id="1.20.1440.20">
    <property type="entry name" value="LemA-like domain"/>
    <property type="match status" value="1"/>
</dbReference>
<evidence type="ECO:0000256" key="3">
    <source>
        <dbReference type="ARBA" id="ARBA00022692"/>
    </source>
</evidence>
<evidence type="ECO:0000256" key="2">
    <source>
        <dbReference type="ARBA" id="ARBA00008854"/>
    </source>
</evidence>
<keyword evidence="5 6" id="KW-0472">Membrane</keyword>
<dbReference type="AlphaFoldDB" id="A0A857MUA8"/>
<dbReference type="SUPFAM" id="SSF140478">
    <property type="entry name" value="LemA-like"/>
    <property type="match status" value="1"/>
</dbReference>
<accession>A0A857MUA8</accession>
<dbReference type="InterPro" id="IPR007156">
    <property type="entry name" value="MamQ_LemA"/>
</dbReference>
<dbReference type="KEGG" id="mama:GII36_03945"/>
<evidence type="ECO:0000256" key="5">
    <source>
        <dbReference type="ARBA" id="ARBA00023136"/>
    </source>
</evidence>
<evidence type="ECO:0000256" key="6">
    <source>
        <dbReference type="SAM" id="Phobius"/>
    </source>
</evidence>
<organism evidence="7 8">
    <name type="scientific">Candidatus Mycosynbacter amalyticus</name>
    <dbReference type="NCBI Taxonomy" id="2665156"/>
    <lineage>
        <taxon>Bacteria</taxon>
        <taxon>Candidatus Saccharimonadota</taxon>
        <taxon>Candidatus Saccharimonadota incertae sedis</taxon>
        <taxon>Candidatus Mycosynbacter</taxon>
    </lineage>
</organism>
<dbReference type="Proteomes" id="UP001059824">
    <property type="component" value="Chromosome"/>
</dbReference>
<comment type="similarity">
    <text evidence="2">Belongs to the LemA family.</text>
</comment>
<gene>
    <name evidence="7" type="ORF">GII36_03945</name>
</gene>
<dbReference type="RefSeq" id="WP_260762701.1">
    <property type="nucleotide sequence ID" value="NZ_CP045921.1"/>
</dbReference>
<dbReference type="EMBL" id="CP045921">
    <property type="protein sequence ID" value="QHN42987.1"/>
    <property type="molecule type" value="Genomic_DNA"/>
</dbReference>
<evidence type="ECO:0000313" key="7">
    <source>
        <dbReference type="EMBL" id="QHN42987.1"/>
    </source>
</evidence>
<proteinExistence type="inferred from homology"/>
<reference evidence="7" key="1">
    <citation type="journal article" date="2021" name="Nat. Microbiol.">
        <title>Cocultivation of an ultrasmall environmental parasitic bacterium with lytic ability against bacteria associated with wastewater foams.</title>
        <authorList>
            <person name="Batinovic S."/>
            <person name="Rose J.J.A."/>
            <person name="Ratcliffe J."/>
            <person name="Seviour R.J."/>
            <person name="Petrovski S."/>
        </authorList>
    </citation>
    <scope>NUCLEOTIDE SEQUENCE</scope>
    <source>
        <strain evidence="7">JR1</strain>
    </source>
</reference>
<dbReference type="PANTHER" id="PTHR34478:SF1">
    <property type="entry name" value="PROTEIN LEMA"/>
    <property type="match status" value="1"/>
</dbReference>
<name>A0A857MUA8_9BACT</name>
<protein>
    <submittedName>
        <fullName evidence="7">LemA family protein</fullName>
    </submittedName>
</protein>
<dbReference type="InterPro" id="IPR023353">
    <property type="entry name" value="LemA-like_dom_sf"/>
</dbReference>
<evidence type="ECO:0000256" key="1">
    <source>
        <dbReference type="ARBA" id="ARBA00004167"/>
    </source>
</evidence>
<keyword evidence="4 6" id="KW-1133">Transmembrane helix</keyword>
<dbReference type="PANTHER" id="PTHR34478">
    <property type="entry name" value="PROTEIN LEMA"/>
    <property type="match status" value="1"/>
</dbReference>
<dbReference type="GO" id="GO:0016020">
    <property type="term" value="C:membrane"/>
    <property type="evidence" value="ECO:0007669"/>
    <property type="project" value="UniProtKB-SubCell"/>
</dbReference>
<dbReference type="Pfam" id="PF04011">
    <property type="entry name" value="LemA"/>
    <property type="match status" value="1"/>
</dbReference>
<sequence length="189" mass="21119">MSTGLIILLVVLGLLIVLGIFLWTTYNSLVTLKVRVDEAWSDITVQLKRRADLIPNLVNSVKGYAAHESGVFEKVTEARSAVMDAKGVQQTAEAENMLEGALKSLFAVAEAYPDLKANENFLQLQNELVDTEDKIQASRRFYNGGVRDLNTKIQIFPNNVFAGMLGFKEREFFEVEDMASVENPVEVKF</sequence>
<feature type="transmembrane region" description="Helical" evidence="6">
    <location>
        <begin position="6"/>
        <end position="26"/>
    </location>
</feature>
<evidence type="ECO:0000313" key="8">
    <source>
        <dbReference type="Proteomes" id="UP001059824"/>
    </source>
</evidence>
<keyword evidence="8" id="KW-1185">Reference proteome</keyword>